<dbReference type="Proteomes" id="UP000195814">
    <property type="component" value="Chromosome"/>
</dbReference>
<evidence type="ECO:0000313" key="2">
    <source>
        <dbReference type="EMBL" id="ARU98628.1"/>
    </source>
</evidence>
<accession>A0A1Y0LA66</accession>
<protein>
    <submittedName>
        <fullName evidence="1">Uncharacterized protein</fullName>
    </submittedName>
</protein>
<name>A0A1Y0LA66_TATCI</name>
<keyword evidence="3" id="KW-1185">Reference proteome</keyword>
<dbReference type="EMBL" id="CP015581">
    <property type="protein sequence ID" value="ARU98628.1"/>
    <property type="molecule type" value="Genomic_DNA"/>
</dbReference>
<dbReference type="AlphaFoldDB" id="A0A1Y0LA66"/>
<proteinExistence type="predicted"/>
<sequence>MLFISSGKLSQTGSSFYDVYQNPDEKKPTVKWGVFRTILMGTIERVKLQSPYVVLTPFFSLSNSKESAAYLIVQDLVKKKPT</sequence>
<organism evidence="1 4">
    <name type="scientific">Tatumella citrea</name>
    <name type="common">Pantoea citrea</name>
    <dbReference type="NCBI Taxonomy" id="53336"/>
    <lineage>
        <taxon>Bacteria</taxon>
        <taxon>Pseudomonadati</taxon>
        <taxon>Pseudomonadota</taxon>
        <taxon>Gammaproteobacteria</taxon>
        <taxon>Enterobacterales</taxon>
        <taxon>Erwiniaceae</taxon>
        <taxon>Tatumella</taxon>
    </lineage>
</organism>
<dbReference type="EMBL" id="CP015579">
    <property type="protein sequence ID" value="ARU94590.1"/>
    <property type="molecule type" value="Genomic_DNA"/>
</dbReference>
<evidence type="ECO:0000313" key="3">
    <source>
        <dbReference type="Proteomes" id="UP000195729"/>
    </source>
</evidence>
<gene>
    <name evidence="1" type="ORF">A7K98_12955</name>
    <name evidence="2" type="ORF">A7K99_12945</name>
</gene>
<evidence type="ECO:0000313" key="4">
    <source>
        <dbReference type="Proteomes" id="UP000195814"/>
    </source>
</evidence>
<reference evidence="3 4" key="1">
    <citation type="submission" date="2016-05" db="EMBL/GenBank/DDBJ databases">
        <title>Complete genome sequence of two 2,5-diketo-D-glunonic acid producing strain Tatumella citrea.</title>
        <authorList>
            <person name="Duan C."/>
            <person name="Yang J."/>
            <person name="Yang S."/>
        </authorList>
    </citation>
    <scope>NUCLEOTIDE SEQUENCE [LARGE SCALE GENOMIC DNA]</scope>
    <source>
        <strain evidence="2 3">ATCC 39140</strain>
        <strain evidence="1 4">DSM 13699</strain>
    </source>
</reference>
<evidence type="ECO:0000313" key="1">
    <source>
        <dbReference type="EMBL" id="ARU94590.1"/>
    </source>
</evidence>
<dbReference type="KEGG" id="tci:A7K98_12955"/>
<dbReference type="Proteomes" id="UP000195729">
    <property type="component" value="Chromosome"/>
</dbReference>